<sequence>MAVSDRPPTSPSSKPIRARPYHPKKQIPSLSALSTPRSACSSAQMSVATKSTSASTRSTLTRRRIAFSKTLTADKQLYIPPASLWNHGVTVQSAQTGNPVFAINHFEAVVAAQSRHWHGCVTEAIISEVDPATKKVGKILAIIRNEGIKFVVYTYFRAYTGQPVSFVDQDFYQGNMFRHGEMANSKKRCAFAVASRLTDNGKDFVSNVLGVAPVSSLSPLRRKEWTLDLRDATTKESQIVREVHVEAVTMRKGQNLLVATCLVYAAETIMNA</sequence>
<proteinExistence type="predicted"/>
<evidence type="ECO:0000313" key="2">
    <source>
        <dbReference type="EMBL" id="CAE0420048.1"/>
    </source>
</evidence>
<gene>
    <name evidence="2" type="ORF">ACOF00016_LOCUS16839</name>
</gene>
<protein>
    <submittedName>
        <fullName evidence="2">Uncharacterized protein</fullName>
    </submittedName>
</protein>
<feature type="region of interest" description="Disordered" evidence="1">
    <location>
        <begin position="1"/>
        <end position="34"/>
    </location>
</feature>
<evidence type="ECO:0000256" key="1">
    <source>
        <dbReference type="SAM" id="MobiDB-lite"/>
    </source>
</evidence>
<accession>A0A7S3LDY6</accession>
<name>A0A7S3LDY6_9STRA</name>
<organism evidence="2">
    <name type="scientific">Amphora coffeiformis</name>
    <dbReference type="NCBI Taxonomy" id="265554"/>
    <lineage>
        <taxon>Eukaryota</taxon>
        <taxon>Sar</taxon>
        <taxon>Stramenopiles</taxon>
        <taxon>Ochrophyta</taxon>
        <taxon>Bacillariophyta</taxon>
        <taxon>Bacillariophyceae</taxon>
        <taxon>Bacillariophycidae</taxon>
        <taxon>Thalassiophysales</taxon>
        <taxon>Catenulaceae</taxon>
        <taxon>Amphora</taxon>
    </lineage>
</organism>
<feature type="compositionally biased region" description="Basic residues" evidence="1">
    <location>
        <begin position="16"/>
        <end position="25"/>
    </location>
</feature>
<dbReference type="AlphaFoldDB" id="A0A7S3LDY6"/>
<dbReference type="EMBL" id="HBIM01022716">
    <property type="protein sequence ID" value="CAE0420048.1"/>
    <property type="molecule type" value="Transcribed_RNA"/>
</dbReference>
<reference evidence="2" key="1">
    <citation type="submission" date="2021-01" db="EMBL/GenBank/DDBJ databases">
        <authorList>
            <person name="Corre E."/>
            <person name="Pelletier E."/>
            <person name="Niang G."/>
            <person name="Scheremetjew M."/>
            <person name="Finn R."/>
            <person name="Kale V."/>
            <person name="Holt S."/>
            <person name="Cochrane G."/>
            <person name="Meng A."/>
            <person name="Brown T."/>
            <person name="Cohen L."/>
        </authorList>
    </citation>
    <scope>NUCLEOTIDE SEQUENCE</scope>
    <source>
        <strain evidence="2">CCMP127</strain>
    </source>
</reference>